<gene>
    <name evidence="4" type="ORF">M23134_02064</name>
</gene>
<dbReference type="PANTHER" id="PTHR43479">
    <property type="entry name" value="ACREF/ENVCD OPERON REPRESSOR-RELATED"/>
    <property type="match status" value="1"/>
</dbReference>
<evidence type="ECO:0000256" key="2">
    <source>
        <dbReference type="PROSITE-ProRule" id="PRU00335"/>
    </source>
</evidence>
<evidence type="ECO:0000256" key="1">
    <source>
        <dbReference type="ARBA" id="ARBA00023125"/>
    </source>
</evidence>
<dbReference type="RefSeq" id="WP_002692950.1">
    <property type="nucleotide sequence ID" value="NZ_AAWS01000001.1"/>
</dbReference>
<feature type="DNA-binding region" description="H-T-H motif" evidence="2">
    <location>
        <begin position="29"/>
        <end position="48"/>
    </location>
</feature>
<evidence type="ECO:0000313" key="5">
    <source>
        <dbReference type="Proteomes" id="UP000004095"/>
    </source>
</evidence>
<dbReference type="GO" id="GO:0003677">
    <property type="term" value="F:DNA binding"/>
    <property type="evidence" value="ECO:0007669"/>
    <property type="project" value="UniProtKB-UniRule"/>
</dbReference>
<dbReference type="SUPFAM" id="SSF46689">
    <property type="entry name" value="Homeodomain-like"/>
    <property type="match status" value="1"/>
</dbReference>
<dbReference type="EMBL" id="AAWS01000001">
    <property type="protein sequence ID" value="EAY32035.1"/>
    <property type="molecule type" value="Genomic_DNA"/>
</dbReference>
<dbReference type="PRINTS" id="PR00455">
    <property type="entry name" value="HTHTETR"/>
</dbReference>
<organism evidence="4 5">
    <name type="scientific">Microscilla marina ATCC 23134</name>
    <dbReference type="NCBI Taxonomy" id="313606"/>
    <lineage>
        <taxon>Bacteria</taxon>
        <taxon>Pseudomonadati</taxon>
        <taxon>Bacteroidota</taxon>
        <taxon>Cytophagia</taxon>
        <taxon>Cytophagales</taxon>
        <taxon>Microscillaceae</taxon>
        <taxon>Microscilla</taxon>
    </lineage>
</organism>
<accession>A1ZCN3</accession>
<keyword evidence="1 2" id="KW-0238">DNA-binding</keyword>
<dbReference type="Proteomes" id="UP000004095">
    <property type="component" value="Unassembled WGS sequence"/>
</dbReference>
<dbReference type="Gene3D" id="1.10.357.10">
    <property type="entry name" value="Tetracycline Repressor, domain 2"/>
    <property type="match status" value="1"/>
</dbReference>
<dbReference type="PANTHER" id="PTHR43479:SF11">
    <property type="entry name" value="ACREF_ENVCD OPERON REPRESSOR-RELATED"/>
    <property type="match status" value="1"/>
</dbReference>
<keyword evidence="5" id="KW-1185">Reference proteome</keyword>
<dbReference type="Pfam" id="PF00440">
    <property type="entry name" value="TetR_N"/>
    <property type="match status" value="1"/>
</dbReference>
<dbReference type="InterPro" id="IPR001647">
    <property type="entry name" value="HTH_TetR"/>
</dbReference>
<protein>
    <submittedName>
        <fullName evidence="4">Transcriptional regulator, TetR family protein</fullName>
    </submittedName>
</protein>
<evidence type="ECO:0000259" key="3">
    <source>
        <dbReference type="PROSITE" id="PS50977"/>
    </source>
</evidence>
<reference evidence="4 5" key="1">
    <citation type="submission" date="2007-01" db="EMBL/GenBank/DDBJ databases">
        <authorList>
            <person name="Haygood M."/>
            <person name="Podell S."/>
            <person name="Anderson C."/>
            <person name="Hopkinson B."/>
            <person name="Roe K."/>
            <person name="Barbeau K."/>
            <person name="Gaasterland T."/>
            <person name="Ferriera S."/>
            <person name="Johnson J."/>
            <person name="Kravitz S."/>
            <person name="Beeson K."/>
            <person name="Sutton G."/>
            <person name="Rogers Y.-H."/>
            <person name="Friedman R."/>
            <person name="Frazier M."/>
            <person name="Venter J.C."/>
        </authorList>
    </citation>
    <scope>NUCLEOTIDE SEQUENCE [LARGE SCALE GENOMIC DNA]</scope>
    <source>
        <strain evidence="4 5">ATCC 23134</strain>
    </source>
</reference>
<dbReference type="OrthoDB" id="6430772at2"/>
<dbReference type="AlphaFoldDB" id="A1ZCN3"/>
<evidence type="ECO:0000313" key="4">
    <source>
        <dbReference type="EMBL" id="EAY32035.1"/>
    </source>
</evidence>
<name>A1ZCN3_MICM2</name>
<sequence length="190" mass="22042">MKLKDQEKQARIRQVTIDIVSEQGIAGVKMASVAKRAEVVPSTLYTYYKNKETLIVSTFTYIAQQMTEELHLLFEPVQPFRKLLWNLFEQAIDYKLKHHKEDIFFKMFIVSPYFDKATPETKRALETAARQLMEFGKEQMIIKAETPDMVLIAALDGIIDKLVDYHYKNMLTLDEAIIQAGFDVLWDAVT</sequence>
<dbReference type="PROSITE" id="PS50977">
    <property type="entry name" value="HTH_TETR_2"/>
    <property type="match status" value="1"/>
</dbReference>
<comment type="caution">
    <text evidence="4">The sequence shown here is derived from an EMBL/GenBank/DDBJ whole genome shotgun (WGS) entry which is preliminary data.</text>
</comment>
<dbReference type="eggNOG" id="COG1309">
    <property type="taxonomic scope" value="Bacteria"/>
</dbReference>
<dbReference type="InterPro" id="IPR050624">
    <property type="entry name" value="HTH-type_Tx_Regulator"/>
</dbReference>
<dbReference type="InterPro" id="IPR009057">
    <property type="entry name" value="Homeodomain-like_sf"/>
</dbReference>
<feature type="domain" description="HTH tetR-type" evidence="3">
    <location>
        <begin position="6"/>
        <end position="66"/>
    </location>
</feature>
<proteinExistence type="predicted"/>